<evidence type="ECO:0000313" key="1">
    <source>
        <dbReference type="EMBL" id="SEK24256.1"/>
    </source>
</evidence>
<sequence length="82" mass="9244">MQPLERHITTFSKSFLGNQTNQSGIGFTPFGGCAGKRSATLRWSLNNVLKSRLRLPIGEPNLFQLLNDLSQNRYRNIIKAPI</sequence>
<protein>
    <submittedName>
        <fullName evidence="1">Uncharacterized protein</fullName>
    </submittedName>
</protein>
<proteinExistence type="predicted"/>
<gene>
    <name evidence="1" type="ORF">SAMN05421740_101319</name>
</gene>
<evidence type="ECO:0000313" key="2">
    <source>
        <dbReference type="Proteomes" id="UP000198916"/>
    </source>
</evidence>
<dbReference type="Proteomes" id="UP000198916">
    <property type="component" value="Unassembled WGS sequence"/>
</dbReference>
<reference evidence="2" key="1">
    <citation type="submission" date="2016-10" db="EMBL/GenBank/DDBJ databases">
        <authorList>
            <person name="Varghese N."/>
            <person name="Submissions S."/>
        </authorList>
    </citation>
    <scope>NUCLEOTIDE SEQUENCE [LARGE SCALE GENOMIC DNA]</scope>
    <source>
        <strain evidence="2">Jip14</strain>
    </source>
</reference>
<name>A0A1H7FDU5_9SPHI</name>
<dbReference type="AlphaFoldDB" id="A0A1H7FDU5"/>
<dbReference type="STRING" id="332977.SAMN05421740_101319"/>
<accession>A0A1H7FDU5</accession>
<organism evidence="1 2">
    <name type="scientific">Parapedobacter koreensis</name>
    <dbReference type="NCBI Taxonomy" id="332977"/>
    <lineage>
        <taxon>Bacteria</taxon>
        <taxon>Pseudomonadati</taxon>
        <taxon>Bacteroidota</taxon>
        <taxon>Sphingobacteriia</taxon>
        <taxon>Sphingobacteriales</taxon>
        <taxon>Sphingobacteriaceae</taxon>
        <taxon>Parapedobacter</taxon>
    </lineage>
</organism>
<keyword evidence="2" id="KW-1185">Reference proteome</keyword>
<dbReference type="EMBL" id="FNZR01000001">
    <property type="protein sequence ID" value="SEK24256.1"/>
    <property type="molecule type" value="Genomic_DNA"/>
</dbReference>